<keyword evidence="5" id="KW-0997">Cell inner membrane</keyword>
<evidence type="ECO:0000256" key="6">
    <source>
        <dbReference type="ARBA" id="ARBA00022692"/>
    </source>
</evidence>
<dbReference type="InterPro" id="IPR045861">
    <property type="entry name" value="CorA_cytoplasmic_dom"/>
</dbReference>
<evidence type="ECO:0000256" key="7">
    <source>
        <dbReference type="ARBA" id="ARBA00022833"/>
    </source>
</evidence>
<dbReference type="PANTHER" id="PTHR46494">
    <property type="entry name" value="CORA FAMILY METAL ION TRANSPORTER (EUROFUNG)"/>
    <property type="match status" value="1"/>
</dbReference>
<evidence type="ECO:0000256" key="1">
    <source>
        <dbReference type="ARBA" id="ARBA00004651"/>
    </source>
</evidence>
<evidence type="ECO:0000256" key="11">
    <source>
        <dbReference type="SAM" id="Phobius"/>
    </source>
</evidence>
<gene>
    <name evidence="12" type="primary">zntB</name>
    <name evidence="12" type="ORF">SIN8267_01868</name>
</gene>
<evidence type="ECO:0000256" key="8">
    <source>
        <dbReference type="ARBA" id="ARBA00022989"/>
    </source>
</evidence>
<keyword evidence="10 11" id="KW-0472">Membrane</keyword>
<evidence type="ECO:0000313" key="12">
    <source>
        <dbReference type="EMBL" id="CAH0991754.1"/>
    </source>
</evidence>
<comment type="similarity">
    <text evidence="2">Belongs to the CorA metal ion transporter (MIT) (TC 1.A.35) family.</text>
</comment>
<evidence type="ECO:0000256" key="3">
    <source>
        <dbReference type="ARBA" id="ARBA00022448"/>
    </source>
</evidence>
<evidence type="ECO:0000256" key="4">
    <source>
        <dbReference type="ARBA" id="ARBA00022475"/>
    </source>
</evidence>
<dbReference type="CDD" id="cd12833">
    <property type="entry name" value="ZntB-like_1"/>
    <property type="match status" value="1"/>
</dbReference>
<feature type="transmembrane region" description="Helical" evidence="11">
    <location>
        <begin position="259"/>
        <end position="281"/>
    </location>
</feature>
<feature type="transmembrane region" description="Helical" evidence="11">
    <location>
        <begin position="293"/>
        <end position="312"/>
    </location>
</feature>
<reference evidence="12" key="1">
    <citation type="submission" date="2021-12" db="EMBL/GenBank/DDBJ databases">
        <authorList>
            <person name="Rodrigo-Torres L."/>
            <person name="Arahal R. D."/>
            <person name="Lucena T."/>
        </authorList>
    </citation>
    <scope>NUCLEOTIDE SEQUENCE</scope>
    <source>
        <strain evidence="12">CECT 8267</strain>
    </source>
</reference>
<dbReference type="InterPro" id="IPR002523">
    <property type="entry name" value="MgTranspt_CorA/ZnTranspt_ZntB"/>
</dbReference>
<dbReference type="SUPFAM" id="SSF144083">
    <property type="entry name" value="Magnesium transport protein CorA, transmembrane region"/>
    <property type="match status" value="1"/>
</dbReference>
<dbReference type="SUPFAM" id="SSF143865">
    <property type="entry name" value="CorA soluble domain-like"/>
    <property type="match status" value="1"/>
</dbReference>
<sequence length="318" mass="35885">MIEINDPCFVFGLNLDSIGGVTNLNDGAMGNSWIHIDYGHSTANNFLNSLGLPERIVNSLVQPDTRPRTVISKEGALVFIRGINLNPGADPEDMVSLRMWIEEGRLITVRQRPLLSLQDIRSELLSGDGPISIPDLVISIIGRIANRISDYVNGIEDQLEDLEISTQTQHEQGARSRISGIRREIASVRRYLAPQREALDSLYTHSMTSMPEGYPYRLREQMDRMTRYLEDLDLVRERTLVLQEEWMNIAMEQQNSRMYALSIVALIFLPITFVTGIFGMNVAGLPGIENPDAFFMVTGVMTVISIVVIGILKFKRWF</sequence>
<keyword evidence="6 11" id="KW-0812">Transmembrane</keyword>
<dbReference type="InterPro" id="IPR045863">
    <property type="entry name" value="CorA_TM1_TM2"/>
</dbReference>
<dbReference type="Proteomes" id="UP000838100">
    <property type="component" value="Unassembled WGS sequence"/>
</dbReference>
<evidence type="ECO:0000256" key="5">
    <source>
        <dbReference type="ARBA" id="ARBA00022519"/>
    </source>
</evidence>
<dbReference type="Gene3D" id="1.20.58.340">
    <property type="entry name" value="Magnesium transport protein CorA, transmembrane region"/>
    <property type="match status" value="2"/>
</dbReference>
<evidence type="ECO:0000256" key="2">
    <source>
        <dbReference type="ARBA" id="ARBA00009765"/>
    </source>
</evidence>
<name>A0ABN8EH96_9GAMM</name>
<dbReference type="Pfam" id="PF01544">
    <property type="entry name" value="CorA"/>
    <property type="match status" value="1"/>
</dbReference>
<dbReference type="EMBL" id="CAKLPX010000002">
    <property type="protein sequence ID" value="CAH0991754.1"/>
    <property type="molecule type" value="Genomic_DNA"/>
</dbReference>
<keyword evidence="4" id="KW-1003">Cell membrane</keyword>
<dbReference type="PANTHER" id="PTHR46494:SF3">
    <property type="entry name" value="ZINC TRANSPORT PROTEIN ZNTB"/>
    <property type="match status" value="1"/>
</dbReference>
<accession>A0ABN8EH96</accession>
<keyword evidence="9" id="KW-0406">Ion transport</keyword>
<organism evidence="12 13">
    <name type="scientific">Sinobacterium norvegicum</name>
    <dbReference type="NCBI Taxonomy" id="1641715"/>
    <lineage>
        <taxon>Bacteria</taxon>
        <taxon>Pseudomonadati</taxon>
        <taxon>Pseudomonadota</taxon>
        <taxon>Gammaproteobacteria</taxon>
        <taxon>Cellvibrionales</taxon>
        <taxon>Spongiibacteraceae</taxon>
        <taxon>Sinobacterium</taxon>
    </lineage>
</organism>
<protein>
    <submittedName>
        <fullName evidence="12">Zinc transport protein ZntB</fullName>
    </submittedName>
</protein>
<evidence type="ECO:0000313" key="13">
    <source>
        <dbReference type="Proteomes" id="UP000838100"/>
    </source>
</evidence>
<dbReference type="RefSeq" id="WP_237444454.1">
    <property type="nucleotide sequence ID" value="NZ_CAKLPX010000002.1"/>
</dbReference>
<keyword evidence="3" id="KW-0813">Transport</keyword>
<evidence type="ECO:0000256" key="9">
    <source>
        <dbReference type="ARBA" id="ARBA00023065"/>
    </source>
</evidence>
<keyword evidence="8 11" id="KW-1133">Transmembrane helix</keyword>
<keyword evidence="7" id="KW-0862">Zinc</keyword>
<evidence type="ECO:0000256" key="10">
    <source>
        <dbReference type="ARBA" id="ARBA00023136"/>
    </source>
</evidence>
<comment type="caution">
    <text evidence="12">The sequence shown here is derived from an EMBL/GenBank/DDBJ whole genome shotgun (WGS) entry which is preliminary data.</text>
</comment>
<proteinExistence type="inferred from homology"/>
<dbReference type="Gene3D" id="3.30.460.20">
    <property type="entry name" value="CorA soluble domain-like"/>
    <property type="match status" value="1"/>
</dbReference>
<comment type="subcellular location">
    <subcellularLocation>
        <location evidence="1">Cell membrane</location>
        <topology evidence="1">Multi-pass membrane protein</topology>
    </subcellularLocation>
</comment>
<keyword evidence="13" id="KW-1185">Reference proteome</keyword>